<evidence type="ECO:0000259" key="3">
    <source>
        <dbReference type="PROSITE" id="PS50977"/>
    </source>
</evidence>
<dbReference type="InterPro" id="IPR050624">
    <property type="entry name" value="HTH-type_Tx_Regulator"/>
</dbReference>
<dbReference type="PROSITE" id="PS50977">
    <property type="entry name" value="HTH_TETR_2"/>
    <property type="match status" value="1"/>
</dbReference>
<evidence type="ECO:0000256" key="1">
    <source>
        <dbReference type="ARBA" id="ARBA00023125"/>
    </source>
</evidence>
<keyword evidence="5" id="KW-1185">Reference proteome</keyword>
<keyword evidence="1 2" id="KW-0238">DNA-binding</keyword>
<dbReference type="InterPro" id="IPR009057">
    <property type="entry name" value="Homeodomain-like_sf"/>
</dbReference>
<protein>
    <submittedName>
        <fullName evidence="4">TetR/AcrR family transcriptional regulator</fullName>
    </submittedName>
</protein>
<organism evidence="4 5">
    <name type="scientific">Spongiibacter thalassae</name>
    <dbReference type="NCBI Taxonomy" id="2721624"/>
    <lineage>
        <taxon>Bacteria</taxon>
        <taxon>Pseudomonadati</taxon>
        <taxon>Pseudomonadota</taxon>
        <taxon>Gammaproteobacteria</taxon>
        <taxon>Cellvibrionales</taxon>
        <taxon>Spongiibacteraceae</taxon>
        <taxon>Spongiibacter</taxon>
    </lineage>
</organism>
<reference evidence="4 5" key="1">
    <citation type="submission" date="2020-04" db="EMBL/GenBank/DDBJ databases">
        <authorList>
            <person name="Yoon J."/>
        </authorList>
    </citation>
    <scope>NUCLEOTIDE SEQUENCE [LARGE SCALE GENOMIC DNA]</scope>
    <source>
        <strain evidence="4 5">KMU-166</strain>
    </source>
</reference>
<proteinExistence type="predicted"/>
<dbReference type="InterPro" id="IPR036271">
    <property type="entry name" value="Tet_transcr_reg_TetR-rel_C_sf"/>
</dbReference>
<evidence type="ECO:0000313" key="4">
    <source>
        <dbReference type="EMBL" id="NKI19366.1"/>
    </source>
</evidence>
<gene>
    <name evidence="4" type="ORF">HCU74_18320</name>
</gene>
<feature type="DNA-binding region" description="H-T-H motif" evidence="2">
    <location>
        <begin position="43"/>
        <end position="62"/>
    </location>
</feature>
<accession>A0ABX1GKC6</accession>
<dbReference type="PANTHER" id="PTHR43479:SF11">
    <property type="entry name" value="ACREF_ENVCD OPERON REPRESSOR-RELATED"/>
    <property type="match status" value="1"/>
</dbReference>
<dbReference type="RefSeq" id="WP_168451884.1">
    <property type="nucleotide sequence ID" value="NZ_JAAWWK010000007.1"/>
</dbReference>
<dbReference type="PANTHER" id="PTHR43479">
    <property type="entry name" value="ACREF/ENVCD OPERON REPRESSOR-RELATED"/>
    <property type="match status" value="1"/>
</dbReference>
<dbReference type="SUPFAM" id="SSF48498">
    <property type="entry name" value="Tetracyclin repressor-like, C-terminal domain"/>
    <property type="match status" value="1"/>
</dbReference>
<name>A0ABX1GKC6_9GAMM</name>
<evidence type="ECO:0000313" key="5">
    <source>
        <dbReference type="Proteomes" id="UP000765845"/>
    </source>
</evidence>
<dbReference type="InterPro" id="IPR001647">
    <property type="entry name" value="HTH_TetR"/>
</dbReference>
<dbReference type="Proteomes" id="UP000765845">
    <property type="component" value="Unassembled WGS sequence"/>
</dbReference>
<dbReference type="SUPFAM" id="SSF46689">
    <property type="entry name" value="Homeodomain-like"/>
    <property type="match status" value="1"/>
</dbReference>
<dbReference type="PRINTS" id="PR00455">
    <property type="entry name" value="HTHTETR"/>
</dbReference>
<comment type="caution">
    <text evidence="4">The sequence shown here is derived from an EMBL/GenBank/DDBJ whole genome shotgun (WGS) entry which is preliminary data.</text>
</comment>
<sequence length="207" mass="23520">MTNQLTDRPYRGQSMDDRRRERRQVLLDAALTLVGQQGYSNISVRALCNEAGLTERYFYESFKNREAMLAELYTEQTARLRAAMIAAISLPSDGTNATVGKGLRCFFSMLKQEPELARVILFEVFGVSKAMDELYYQAMEDFAELLRELALALGLDTTPPHTDSNVVYAGLVGACVQMARRWVLDDYREDIEMMVESARLFFRAVAE</sequence>
<feature type="domain" description="HTH tetR-type" evidence="3">
    <location>
        <begin position="20"/>
        <end position="80"/>
    </location>
</feature>
<dbReference type="EMBL" id="JAAWWK010000007">
    <property type="protein sequence ID" value="NKI19366.1"/>
    <property type="molecule type" value="Genomic_DNA"/>
</dbReference>
<evidence type="ECO:0000256" key="2">
    <source>
        <dbReference type="PROSITE-ProRule" id="PRU00335"/>
    </source>
</evidence>
<dbReference type="Pfam" id="PF00440">
    <property type="entry name" value="TetR_N"/>
    <property type="match status" value="1"/>
</dbReference>
<dbReference type="Gene3D" id="1.10.357.10">
    <property type="entry name" value="Tetracycline Repressor, domain 2"/>
    <property type="match status" value="1"/>
</dbReference>